<evidence type="ECO:0000256" key="2">
    <source>
        <dbReference type="ARBA" id="ARBA00022448"/>
    </source>
</evidence>
<dbReference type="InterPro" id="IPR027417">
    <property type="entry name" value="P-loop_NTPase"/>
</dbReference>
<dbReference type="GO" id="GO:0005524">
    <property type="term" value="F:ATP binding"/>
    <property type="evidence" value="ECO:0007669"/>
    <property type="project" value="UniProtKB-KW"/>
</dbReference>
<proteinExistence type="inferred from homology"/>
<accession>X0SKC8</accession>
<dbReference type="Gene3D" id="3.40.50.300">
    <property type="entry name" value="P-loop containing nucleotide triphosphate hydrolases"/>
    <property type="match status" value="1"/>
</dbReference>
<dbReference type="InterPro" id="IPR003439">
    <property type="entry name" value="ABC_transporter-like_ATP-bd"/>
</dbReference>
<gene>
    <name evidence="6" type="ORF">S01H1_10950</name>
</gene>
<dbReference type="SUPFAM" id="SSF52540">
    <property type="entry name" value="P-loop containing nucleoside triphosphate hydrolases"/>
    <property type="match status" value="1"/>
</dbReference>
<dbReference type="PANTHER" id="PTHR42711:SF5">
    <property type="entry name" value="ABC TRANSPORTER ATP-BINDING PROTEIN NATA"/>
    <property type="match status" value="1"/>
</dbReference>
<keyword evidence="2" id="KW-0813">Transport</keyword>
<dbReference type="Pfam" id="PF00005">
    <property type="entry name" value="ABC_tran"/>
    <property type="match status" value="1"/>
</dbReference>
<dbReference type="EMBL" id="BARS01005579">
    <property type="protein sequence ID" value="GAF75581.1"/>
    <property type="molecule type" value="Genomic_DNA"/>
</dbReference>
<evidence type="ECO:0000256" key="1">
    <source>
        <dbReference type="ARBA" id="ARBA00005417"/>
    </source>
</evidence>
<name>X0SKC8_9ZZZZ</name>
<protein>
    <recommendedName>
        <fullName evidence="5">ABC transporter domain-containing protein</fullName>
    </recommendedName>
</protein>
<feature type="domain" description="ABC transporter" evidence="5">
    <location>
        <begin position="20"/>
        <end position="96"/>
    </location>
</feature>
<keyword evidence="3" id="KW-0547">Nucleotide-binding</keyword>
<feature type="non-terminal residue" evidence="6">
    <location>
        <position position="115"/>
    </location>
</feature>
<dbReference type="GO" id="GO:0016887">
    <property type="term" value="F:ATP hydrolysis activity"/>
    <property type="evidence" value="ECO:0007669"/>
    <property type="project" value="InterPro"/>
</dbReference>
<evidence type="ECO:0000313" key="6">
    <source>
        <dbReference type="EMBL" id="GAF75581.1"/>
    </source>
</evidence>
<organism evidence="6">
    <name type="scientific">marine sediment metagenome</name>
    <dbReference type="NCBI Taxonomy" id="412755"/>
    <lineage>
        <taxon>unclassified sequences</taxon>
        <taxon>metagenomes</taxon>
        <taxon>ecological metagenomes</taxon>
    </lineage>
</organism>
<evidence type="ECO:0000259" key="5">
    <source>
        <dbReference type="Pfam" id="PF00005"/>
    </source>
</evidence>
<reference evidence="6" key="1">
    <citation type="journal article" date="2014" name="Front. Microbiol.">
        <title>High frequency of phylogenetically diverse reductive dehalogenase-homologous genes in deep subseafloor sedimentary metagenomes.</title>
        <authorList>
            <person name="Kawai M."/>
            <person name="Futagami T."/>
            <person name="Toyoda A."/>
            <person name="Takaki Y."/>
            <person name="Nishi S."/>
            <person name="Hori S."/>
            <person name="Arai W."/>
            <person name="Tsubouchi T."/>
            <person name="Morono Y."/>
            <person name="Uchiyama I."/>
            <person name="Ito T."/>
            <person name="Fujiyama A."/>
            <person name="Inagaki F."/>
            <person name="Takami H."/>
        </authorList>
    </citation>
    <scope>NUCLEOTIDE SEQUENCE</scope>
    <source>
        <strain evidence="6">Expedition CK06-06</strain>
    </source>
</reference>
<keyword evidence="4" id="KW-0067">ATP-binding</keyword>
<evidence type="ECO:0000256" key="4">
    <source>
        <dbReference type="ARBA" id="ARBA00022840"/>
    </source>
</evidence>
<sequence>MTMIKTVNLRKEFGNVVAVRDLTLTVNPGDIFGLIGPNGAGKSTTINMLASILDPTEGKIYIDGLDVEENRRQVRESVGYMPDFFGLYDDLTVQEYLEFFATAYRVTGPLRTSRI</sequence>
<dbReference type="AlphaFoldDB" id="X0SKC8"/>
<dbReference type="CDD" id="cd03230">
    <property type="entry name" value="ABC_DR_subfamily_A"/>
    <property type="match status" value="1"/>
</dbReference>
<dbReference type="PANTHER" id="PTHR42711">
    <property type="entry name" value="ABC TRANSPORTER ATP-BINDING PROTEIN"/>
    <property type="match status" value="1"/>
</dbReference>
<comment type="caution">
    <text evidence="6">The sequence shown here is derived from an EMBL/GenBank/DDBJ whole genome shotgun (WGS) entry which is preliminary data.</text>
</comment>
<comment type="similarity">
    <text evidence="1">Belongs to the ABC transporter superfamily.</text>
</comment>
<evidence type="ECO:0000256" key="3">
    <source>
        <dbReference type="ARBA" id="ARBA00022741"/>
    </source>
</evidence>
<dbReference type="InterPro" id="IPR050763">
    <property type="entry name" value="ABC_transporter_ATP-binding"/>
</dbReference>